<name>A0A7D3XFB1_9BACT</name>
<sequence>MKTFKTLIAFALILLGTQGCIDKCGKDCITPPQPIWLKIVDSSNGSNLISEEYFHRDSIKVFYFENEQKQFANIKFVGNFRVNDIIETNITLHLPTDKLNTAYLYLNQYDIDTITFRTTKSSDDCCTSYPLDSISINGKPVDVDPVDFSFLIKKEVLK</sequence>
<keyword evidence="2" id="KW-1185">Reference proteome</keyword>
<accession>A0A7D3XFB1</accession>
<dbReference type="AlphaFoldDB" id="A0A7D3XFB1"/>
<proteinExistence type="predicted"/>
<evidence type="ECO:0000313" key="1">
    <source>
        <dbReference type="EMBL" id="QKG80667.1"/>
    </source>
</evidence>
<dbReference type="RefSeq" id="WP_173075609.1">
    <property type="nucleotide sequence ID" value="NZ_CP041345.1"/>
</dbReference>
<organism evidence="1 2">
    <name type="scientific">Tenuifilum thalassicum</name>
    <dbReference type="NCBI Taxonomy" id="2590900"/>
    <lineage>
        <taxon>Bacteria</taxon>
        <taxon>Pseudomonadati</taxon>
        <taxon>Bacteroidota</taxon>
        <taxon>Bacteroidia</taxon>
        <taxon>Bacteroidales</taxon>
        <taxon>Tenuifilaceae</taxon>
        <taxon>Tenuifilum</taxon>
    </lineage>
</organism>
<evidence type="ECO:0008006" key="3">
    <source>
        <dbReference type="Google" id="ProtNLM"/>
    </source>
</evidence>
<dbReference type="EMBL" id="CP041345">
    <property type="protein sequence ID" value="QKG80667.1"/>
    <property type="molecule type" value="Genomic_DNA"/>
</dbReference>
<reference evidence="1 2" key="1">
    <citation type="submission" date="2019-07" db="EMBL/GenBank/DDBJ databases">
        <title>Thalassofilum flectens gen. nov., sp. nov., a novel moderate thermophilic anaerobe from a shallow sea hot spring in Kunashir Island (Russia), representing a new family in the order Bacteroidales, and proposal of Thalassofilacea fam. nov.</title>
        <authorList>
            <person name="Kochetkova T.V."/>
            <person name="Podosokorskaya O.A."/>
            <person name="Novikov A."/>
            <person name="Elcheninov A.G."/>
            <person name="Toshchakov S.V."/>
            <person name="Kublanov I.V."/>
        </authorList>
    </citation>
    <scope>NUCLEOTIDE SEQUENCE [LARGE SCALE GENOMIC DNA]</scope>
    <source>
        <strain evidence="1 2">38-H</strain>
    </source>
</reference>
<evidence type="ECO:0000313" key="2">
    <source>
        <dbReference type="Proteomes" id="UP000500961"/>
    </source>
</evidence>
<dbReference type="PROSITE" id="PS51257">
    <property type="entry name" value="PROKAR_LIPOPROTEIN"/>
    <property type="match status" value="1"/>
</dbReference>
<gene>
    <name evidence="1" type="ORF">FHG85_10440</name>
</gene>
<dbReference type="Proteomes" id="UP000500961">
    <property type="component" value="Chromosome"/>
</dbReference>
<protein>
    <recommendedName>
        <fullName evidence="3">Lipoprotein</fullName>
    </recommendedName>
</protein>
<dbReference type="KEGG" id="ttz:FHG85_10440"/>